<sequence length="391" mass="43559">MNKKILKIVITAVVIGLIAFGAVSLLKKRKAQLSNLPTPEIPVYVVKGAIVKKGQITVKRTFLGKVYSDNEVKVSTKFGGYIKSVKINEGDKVKKGQIIATVDPTPVNLEIQNLKHNIDILKNQLKALTVQKEATEIALKTAENIYKRDLRLFKKKAISKEKLEISQTNYEKAKASYEAVLSNIQSTKDKIKETKNRIKIRQNDLNYLYIKSPVDGVVSRILLKEGNYAGKGKPIAVIQKTGNYKILVSLPLLLKEGTQVFLKTENSVIKTKINRVYPETDKNSLYTAEIRLNRLPEDIKIGSLINVDFIVSEKEGLIVPRNAIFHMTGGTYILTVKDSRFVKIPVKIVAEDEGNAIIKGDISEGTPVAVAEENKLRILSTGKKGKLVLQR</sequence>
<keyword evidence="3" id="KW-1133">Transmembrane helix</keyword>
<accession>A0A285NFK6</accession>
<dbReference type="Gene3D" id="1.10.287.470">
    <property type="entry name" value="Helix hairpin bin"/>
    <property type="match status" value="1"/>
</dbReference>
<evidence type="ECO:0000256" key="3">
    <source>
        <dbReference type="SAM" id="Phobius"/>
    </source>
</evidence>
<evidence type="ECO:0000259" key="4">
    <source>
        <dbReference type="Pfam" id="PF25917"/>
    </source>
</evidence>
<protein>
    <submittedName>
        <fullName evidence="5">RND family efflux transporter, MFP subunit</fullName>
    </submittedName>
</protein>
<evidence type="ECO:0000313" key="5">
    <source>
        <dbReference type="EMBL" id="SNZ08058.1"/>
    </source>
</evidence>
<organism evidence="5 6">
    <name type="scientific">Persephonella hydrogeniphila</name>
    <dbReference type="NCBI Taxonomy" id="198703"/>
    <lineage>
        <taxon>Bacteria</taxon>
        <taxon>Pseudomonadati</taxon>
        <taxon>Aquificota</taxon>
        <taxon>Aquificia</taxon>
        <taxon>Aquificales</taxon>
        <taxon>Hydrogenothermaceae</taxon>
        <taxon>Persephonella</taxon>
    </lineage>
</organism>
<evidence type="ECO:0000256" key="1">
    <source>
        <dbReference type="ARBA" id="ARBA00009477"/>
    </source>
</evidence>
<dbReference type="NCBIfam" id="TIGR01730">
    <property type="entry name" value="RND_mfp"/>
    <property type="match status" value="1"/>
</dbReference>
<dbReference type="AlphaFoldDB" id="A0A285NFK6"/>
<dbReference type="EMBL" id="OBEI01000004">
    <property type="protein sequence ID" value="SNZ08058.1"/>
    <property type="molecule type" value="Genomic_DNA"/>
</dbReference>
<dbReference type="Proteomes" id="UP000219036">
    <property type="component" value="Unassembled WGS sequence"/>
</dbReference>
<dbReference type="Gene3D" id="2.40.420.20">
    <property type="match status" value="1"/>
</dbReference>
<gene>
    <name evidence="5" type="ORF">SAMN06265182_1138</name>
</gene>
<dbReference type="PANTHER" id="PTHR30469">
    <property type="entry name" value="MULTIDRUG RESISTANCE PROTEIN MDTA"/>
    <property type="match status" value="1"/>
</dbReference>
<dbReference type="GO" id="GO:1990281">
    <property type="term" value="C:efflux pump complex"/>
    <property type="evidence" value="ECO:0007669"/>
    <property type="project" value="TreeGrafter"/>
</dbReference>
<dbReference type="SUPFAM" id="SSF111369">
    <property type="entry name" value="HlyD-like secretion proteins"/>
    <property type="match status" value="1"/>
</dbReference>
<dbReference type="Gene3D" id="2.40.50.100">
    <property type="match status" value="1"/>
</dbReference>
<keyword evidence="3" id="KW-0812">Transmembrane</keyword>
<reference evidence="6" key="1">
    <citation type="submission" date="2017-09" db="EMBL/GenBank/DDBJ databases">
        <authorList>
            <person name="Varghese N."/>
            <person name="Submissions S."/>
        </authorList>
    </citation>
    <scope>NUCLEOTIDE SEQUENCE [LARGE SCALE GENOMIC DNA]</scope>
    <source>
        <strain evidence="6">DSM 15103</strain>
    </source>
</reference>
<name>A0A285NFK6_9AQUI</name>
<feature type="coiled-coil region" evidence="2">
    <location>
        <begin position="177"/>
        <end position="204"/>
    </location>
</feature>
<keyword evidence="2" id="KW-0175">Coiled coil</keyword>
<feature type="transmembrane region" description="Helical" evidence="3">
    <location>
        <begin position="6"/>
        <end position="26"/>
    </location>
</feature>
<dbReference type="PANTHER" id="PTHR30469:SF15">
    <property type="entry name" value="HLYD FAMILY OF SECRETION PROTEINS"/>
    <property type="match status" value="1"/>
</dbReference>
<dbReference type="Gene3D" id="2.40.30.170">
    <property type="match status" value="1"/>
</dbReference>
<dbReference type="InterPro" id="IPR058625">
    <property type="entry name" value="MdtA-like_BSH"/>
</dbReference>
<dbReference type="Pfam" id="PF25917">
    <property type="entry name" value="BSH_RND"/>
    <property type="match status" value="1"/>
</dbReference>
<dbReference type="RefSeq" id="WP_097000313.1">
    <property type="nucleotide sequence ID" value="NZ_OBEI01000004.1"/>
</dbReference>
<feature type="domain" description="Multidrug resistance protein MdtA-like barrel-sandwich hybrid" evidence="4">
    <location>
        <begin position="70"/>
        <end position="238"/>
    </location>
</feature>
<keyword evidence="6" id="KW-1185">Reference proteome</keyword>
<dbReference type="OrthoDB" id="9772050at2"/>
<comment type="similarity">
    <text evidence="1">Belongs to the membrane fusion protein (MFP) (TC 8.A.1) family.</text>
</comment>
<feature type="coiled-coil region" evidence="2">
    <location>
        <begin position="111"/>
        <end position="145"/>
    </location>
</feature>
<dbReference type="InterPro" id="IPR006143">
    <property type="entry name" value="RND_pump_MFP"/>
</dbReference>
<dbReference type="GO" id="GO:0015562">
    <property type="term" value="F:efflux transmembrane transporter activity"/>
    <property type="evidence" value="ECO:0007669"/>
    <property type="project" value="TreeGrafter"/>
</dbReference>
<keyword evidence="3" id="KW-0472">Membrane</keyword>
<evidence type="ECO:0000256" key="2">
    <source>
        <dbReference type="SAM" id="Coils"/>
    </source>
</evidence>
<evidence type="ECO:0000313" key="6">
    <source>
        <dbReference type="Proteomes" id="UP000219036"/>
    </source>
</evidence>
<proteinExistence type="inferred from homology"/>